<feature type="compositionally biased region" description="Polar residues" evidence="1">
    <location>
        <begin position="1"/>
        <end position="14"/>
    </location>
</feature>
<evidence type="ECO:0000313" key="4">
    <source>
        <dbReference type="Proteomes" id="UP001159042"/>
    </source>
</evidence>
<gene>
    <name evidence="3" type="ORF">NQ315_005894</name>
</gene>
<protein>
    <recommendedName>
        <fullName evidence="2">Retrotransposon gag domain-containing protein</fullName>
    </recommendedName>
</protein>
<dbReference type="InterPro" id="IPR005162">
    <property type="entry name" value="Retrotrans_gag_dom"/>
</dbReference>
<dbReference type="Proteomes" id="UP001159042">
    <property type="component" value="Unassembled WGS sequence"/>
</dbReference>
<organism evidence="3 4">
    <name type="scientific">Exocentrus adspersus</name>
    <dbReference type="NCBI Taxonomy" id="1586481"/>
    <lineage>
        <taxon>Eukaryota</taxon>
        <taxon>Metazoa</taxon>
        <taxon>Ecdysozoa</taxon>
        <taxon>Arthropoda</taxon>
        <taxon>Hexapoda</taxon>
        <taxon>Insecta</taxon>
        <taxon>Pterygota</taxon>
        <taxon>Neoptera</taxon>
        <taxon>Endopterygota</taxon>
        <taxon>Coleoptera</taxon>
        <taxon>Polyphaga</taxon>
        <taxon>Cucujiformia</taxon>
        <taxon>Chrysomeloidea</taxon>
        <taxon>Cerambycidae</taxon>
        <taxon>Lamiinae</taxon>
        <taxon>Acanthocinini</taxon>
        <taxon>Exocentrus</taxon>
    </lineage>
</organism>
<accession>A0AAV8V921</accession>
<name>A0AAV8V921_9CUCU</name>
<keyword evidence="4" id="KW-1185">Reference proteome</keyword>
<evidence type="ECO:0000313" key="3">
    <source>
        <dbReference type="EMBL" id="KAJ8910720.1"/>
    </source>
</evidence>
<reference evidence="3 4" key="1">
    <citation type="journal article" date="2023" name="Insect Mol. Biol.">
        <title>Genome sequencing provides insights into the evolution of gene families encoding plant cell wall-degrading enzymes in longhorned beetles.</title>
        <authorList>
            <person name="Shin N.R."/>
            <person name="Okamura Y."/>
            <person name="Kirsch R."/>
            <person name="Pauchet Y."/>
        </authorList>
    </citation>
    <scope>NUCLEOTIDE SEQUENCE [LARGE SCALE GENOMIC DNA]</scope>
    <source>
        <strain evidence="3">EAD_L_NR</strain>
    </source>
</reference>
<evidence type="ECO:0000256" key="1">
    <source>
        <dbReference type="SAM" id="MobiDB-lite"/>
    </source>
</evidence>
<proteinExistence type="predicted"/>
<comment type="caution">
    <text evidence="3">The sequence shown here is derived from an EMBL/GenBank/DDBJ whole genome shotgun (WGS) entry which is preliminary data.</text>
</comment>
<feature type="domain" description="Retrotransposon gag" evidence="2">
    <location>
        <begin position="30"/>
        <end position="78"/>
    </location>
</feature>
<feature type="region of interest" description="Disordered" evidence="1">
    <location>
        <begin position="1"/>
        <end position="20"/>
    </location>
</feature>
<dbReference type="AlphaFoldDB" id="A0AAV8V921"/>
<dbReference type="Pfam" id="PF03732">
    <property type="entry name" value="Retrotrans_gag"/>
    <property type="match status" value="1"/>
</dbReference>
<dbReference type="EMBL" id="JANEYG010000258">
    <property type="protein sequence ID" value="KAJ8910720.1"/>
    <property type="molecule type" value="Genomic_DNA"/>
</dbReference>
<evidence type="ECO:0000259" key="2">
    <source>
        <dbReference type="Pfam" id="PF03732"/>
    </source>
</evidence>
<sequence length="108" mass="12409">MPGPHEQNQQQQAAPGTLEGRAEEVVAINGANNWDDIKNALIQNFGDQRDENCLNQDLVNLRQKPNETPYQFHENVIHLLNTICNYIDLHCGALEQQYKREFFKKTSS</sequence>